<keyword evidence="2 4" id="KW-0863">Zinc-finger</keyword>
<dbReference type="EMBL" id="OU015566">
    <property type="protein sequence ID" value="CAG5105957.1"/>
    <property type="molecule type" value="Genomic_DNA"/>
</dbReference>
<evidence type="ECO:0000259" key="6">
    <source>
        <dbReference type="PROSITE" id="PS50089"/>
    </source>
</evidence>
<gene>
    <name evidence="7" type="ORF">OKIOD_LOCUS11369</name>
</gene>
<reference evidence="7 8" key="1">
    <citation type="submission" date="2021-04" db="EMBL/GenBank/DDBJ databases">
        <authorList>
            <person name="Bliznina A."/>
        </authorList>
    </citation>
    <scope>NUCLEOTIDE SEQUENCE [LARGE SCALE GENOMIC DNA]</scope>
</reference>
<keyword evidence="8" id="KW-1185">Reference proteome</keyword>
<sequence length="310" mass="36241">MDVDEASTSTAKMAKIESFESIYPGVLVSYGKFGKCHGSQCDGVPFETWPMEGRNFCEVCATKEYGSDFKNAKDLYSEISDAKLKCPAFDNEGSCKSEDIDIWEFYRGSCCEPASKVLTENKQAQEKQLKVVNQFYKDDFHSLQGIEDSHENTKNIIEKTEERLKREEMALKKMMEKVEKTKKYLETQKNNYEAEKKSINQCEKEKNESLKRFRQLSYEYHSVAAELSLDDEVEAKENRKQYLYCRVCGEFYNDTDRRKSFLTKCGHVACLKCFKDDFTDDIDHSSCPWHIRVMDCENEYYQHDVKTLYE</sequence>
<evidence type="ECO:0000256" key="3">
    <source>
        <dbReference type="ARBA" id="ARBA00022833"/>
    </source>
</evidence>
<accession>A0ABN7SRL2</accession>
<dbReference type="PROSITE" id="PS50089">
    <property type="entry name" value="ZF_RING_2"/>
    <property type="match status" value="1"/>
</dbReference>
<feature type="coiled-coil region" evidence="5">
    <location>
        <begin position="143"/>
        <end position="212"/>
    </location>
</feature>
<name>A0ABN7SRL2_OIKDI</name>
<evidence type="ECO:0000256" key="5">
    <source>
        <dbReference type="SAM" id="Coils"/>
    </source>
</evidence>
<dbReference type="Proteomes" id="UP001158576">
    <property type="component" value="Chromosome 1"/>
</dbReference>
<evidence type="ECO:0000313" key="8">
    <source>
        <dbReference type="Proteomes" id="UP001158576"/>
    </source>
</evidence>
<evidence type="ECO:0000256" key="1">
    <source>
        <dbReference type="ARBA" id="ARBA00022723"/>
    </source>
</evidence>
<dbReference type="InterPro" id="IPR001841">
    <property type="entry name" value="Znf_RING"/>
</dbReference>
<feature type="domain" description="RING-type" evidence="6">
    <location>
        <begin position="245"/>
        <end position="290"/>
    </location>
</feature>
<evidence type="ECO:0000256" key="4">
    <source>
        <dbReference type="PROSITE-ProRule" id="PRU00175"/>
    </source>
</evidence>
<keyword evidence="5" id="KW-0175">Coiled coil</keyword>
<keyword evidence="1" id="KW-0479">Metal-binding</keyword>
<protein>
    <submittedName>
        <fullName evidence="7">Oidioi.mRNA.OKI2018_I69.chr1.g2604.t1.cds</fullName>
    </submittedName>
</protein>
<dbReference type="InterPro" id="IPR013083">
    <property type="entry name" value="Znf_RING/FYVE/PHD"/>
</dbReference>
<evidence type="ECO:0000256" key="2">
    <source>
        <dbReference type="ARBA" id="ARBA00022771"/>
    </source>
</evidence>
<evidence type="ECO:0000313" key="7">
    <source>
        <dbReference type="EMBL" id="CAG5105957.1"/>
    </source>
</evidence>
<dbReference type="Gene3D" id="3.30.40.10">
    <property type="entry name" value="Zinc/RING finger domain, C3HC4 (zinc finger)"/>
    <property type="match status" value="1"/>
</dbReference>
<proteinExistence type="predicted"/>
<keyword evidence="3" id="KW-0862">Zinc</keyword>
<dbReference type="SUPFAM" id="SSF57850">
    <property type="entry name" value="RING/U-box"/>
    <property type="match status" value="1"/>
</dbReference>
<organism evidence="7 8">
    <name type="scientific">Oikopleura dioica</name>
    <name type="common">Tunicate</name>
    <dbReference type="NCBI Taxonomy" id="34765"/>
    <lineage>
        <taxon>Eukaryota</taxon>
        <taxon>Metazoa</taxon>
        <taxon>Chordata</taxon>
        <taxon>Tunicata</taxon>
        <taxon>Appendicularia</taxon>
        <taxon>Copelata</taxon>
        <taxon>Oikopleuridae</taxon>
        <taxon>Oikopleura</taxon>
    </lineage>
</organism>